<keyword evidence="9" id="KW-0472">Membrane</keyword>
<keyword evidence="8" id="KW-0902">Two-component regulatory system</keyword>
<dbReference type="Gene3D" id="3.30.565.10">
    <property type="entry name" value="Histidine kinase-like ATPase, C-terminal domain"/>
    <property type="match status" value="1"/>
</dbReference>
<dbReference type="PROSITE" id="PS50109">
    <property type="entry name" value="HIS_KIN"/>
    <property type="match status" value="1"/>
</dbReference>
<dbReference type="GO" id="GO:0000155">
    <property type="term" value="F:phosphorelay sensor kinase activity"/>
    <property type="evidence" value="ECO:0007669"/>
    <property type="project" value="InterPro"/>
</dbReference>
<evidence type="ECO:0000313" key="12">
    <source>
        <dbReference type="Proteomes" id="UP000306918"/>
    </source>
</evidence>
<feature type="domain" description="Histidine kinase" evidence="10">
    <location>
        <begin position="70"/>
        <end position="269"/>
    </location>
</feature>
<dbReference type="SUPFAM" id="SSF55874">
    <property type="entry name" value="ATPase domain of HSP90 chaperone/DNA topoisomerase II/histidine kinase"/>
    <property type="match status" value="1"/>
</dbReference>
<dbReference type="InterPro" id="IPR005467">
    <property type="entry name" value="His_kinase_dom"/>
</dbReference>
<sequence>METAKDLSIVTLLIPFSIVLFIIAMGVILLYQSFQKKLYIKELYNASIKAKQQLALLENTVTVQESERKRIASDLHDELGAIISMMKMNLLYILQKEKKNKKDPDPQTMDAMQNLTRLAETGLNTVRHLSHQLMPPQLAAFGLIRTLNSFTDTISQSGNIRISLEAPDQLPELEWMTTLGLYRVIMELINNTLKHARADKITIEIGIDDELLHLTYWDNGIGLPAGKPPQTGMGLLNIEARIHILKGTFNILCDPGQQGFNAVITIPFK</sequence>
<organism evidence="11 12">
    <name type="scientific">Niastella caeni</name>
    <dbReference type="NCBI Taxonomy" id="2569763"/>
    <lineage>
        <taxon>Bacteria</taxon>
        <taxon>Pseudomonadati</taxon>
        <taxon>Bacteroidota</taxon>
        <taxon>Chitinophagia</taxon>
        <taxon>Chitinophagales</taxon>
        <taxon>Chitinophagaceae</taxon>
        <taxon>Niastella</taxon>
    </lineage>
</organism>
<evidence type="ECO:0000256" key="9">
    <source>
        <dbReference type="SAM" id="Phobius"/>
    </source>
</evidence>
<dbReference type="PANTHER" id="PTHR24421">
    <property type="entry name" value="NITRATE/NITRITE SENSOR PROTEIN NARX-RELATED"/>
    <property type="match status" value="1"/>
</dbReference>
<dbReference type="CDD" id="cd16917">
    <property type="entry name" value="HATPase_UhpB-NarQ-NarX-like"/>
    <property type="match status" value="1"/>
</dbReference>
<evidence type="ECO:0000256" key="3">
    <source>
        <dbReference type="ARBA" id="ARBA00022553"/>
    </source>
</evidence>
<dbReference type="InterPro" id="IPR050482">
    <property type="entry name" value="Sensor_HK_TwoCompSys"/>
</dbReference>
<comment type="catalytic activity">
    <reaction evidence="1">
        <text>ATP + protein L-histidine = ADP + protein N-phospho-L-histidine.</text>
        <dbReference type="EC" id="2.7.13.3"/>
    </reaction>
</comment>
<dbReference type="EC" id="2.7.13.3" evidence="2"/>
<keyword evidence="5" id="KW-0547">Nucleotide-binding</keyword>
<dbReference type="InterPro" id="IPR003594">
    <property type="entry name" value="HATPase_dom"/>
</dbReference>
<comment type="caution">
    <text evidence="11">The sequence shown here is derived from an EMBL/GenBank/DDBJ whole genome shotgun (WGS) entry which is preliminary data.</text>
</comment>
<dbReference type="Pfam" id="PF07730">
    <property type="entry name" value="HisKA_3"/>
    <property type="match status" value="1"/>
</dbReference>
<dbReference type="InterPro" id="IPR036890">
    <property type="entry name" value="HATPase_C_sf"/>
</dbReference>
<reference evidence="11 12" key="1">
    <citation type="submission" date="2019-04" db="EMBL/GenBank/DDBJ databases">
        <title>Niastella caeni sp. nov., isolated from activated sludge.</title>
        <authorList>
            <person name="Sheng M."/>
        </authorList>
    </citation>
    <scope>NUCLEOTIDE SEQUENCE [LARGE SCALE GENOMIC DNA]</scope>
    <source>
        <strain evidence="11 12">HX-2-15</strain>
    </source>
</reference>
<dbReference type="Proteomes" id="UP000306918">
    <property type="component" value="Unassembled WGS sequence"/>
</dbReference>
<dbReference type="GO" id="GO:0016020">
    <property type="term" value="C:membrane"/>
    <property type="evidence" value="ECO:0007669"/>
    <property type="project" value="InterPro"/>
</dbReference>
<evidence type="ECO:0000256" key="7">
    <source>
        <dbReference type="ARBA" id="ARBA00022840"/>
    </source>
</evidence>
<keyword evidence="6" id="KW-0418">Kinase</keyword>
<evidence type="ECO:0000256" key="1">
    <source>
        <dbReference type="ARBA" id="ARBA00000085"/>
    </source>
</evidence>
<dbReference type="GO" id="GO:0005524">
    <property type="term" value="F:ATP binding"/>
    <property type="evidence" value="ECO:0007669"/>
    <property type="project" value="UniProtKB-KW"/>
</dbReference>
<evidence type="ECO:0000256" key="8">
    <source>
        <dbReference type="ARBA" id="ARBA00023012"/>
    </source>
</evidence>
<evidence type="ECO:0000256" key="4">
    <source>
        <dbReference type="ARBA" id="ARBA00022679"/>
    </source>
</evidence>
<evidence type="ECO:0000313" key="11">
    <source>
        <dbReference type="EMBL" id="THU31521.1"/>
    </source>
</evidence>
<dbReference type="EMBL" id="STFF01000013">
    <property type="protein sequence ID" value="THU31521.1"/>
    <property type="molecule type" value="Genomic_DNA"/>
</dbReference>
<proteinExistence type="predicted"/>
<evidence type="ECO:0000256" key="2">
    <source>
        <dbReference type="ARBA" id="ARBA00012438"/>
    </source>
</evidence>
<protein>
    <recommendedName>
        <fullName evidence="2">histidine kinase</fullName>
        <ecNumber evidence="2">2.7.13.3</ecNumber>
    </recommendedName>
</protein>
<dbReference type="SMART" id="SM00387">
    <property type="entry name" value="HATPase_c"/>
    <property type="match status" value="1"/>
</dbReference>
<dbReference type="PANTHER" id="PTHR24421:SF10">
    <property type="entry name" value="NITRATE_NITRITE SENSOR PROTEIN NARQ"/>
    <property type="match status" value="1"/>
</dbReference>
<accession>A0A4S8HBB7</accession>
<dbReference type="Pfam" id="PF02518">
    <property type="entry name" value="HATPase_c"/>
    <property type="match status" value="1"/>
</dbReference>
<dbReference type="OrthoDB" id="5401121at2"/>
<keyword evidence="12" id="KW-1185">Reference proteome</keyword>
<keyword evidence="7" id="KW-0067">ATP-binding</keyword>
<keyword evidence="9" id="KW-1133">Transmembrane helix</keyword>
<keyword evidence="4" id="KW-0808">Transferase</keyword>
<keyword evidence="9" id="KW-0812">Transmembrane</keyword>
<dbReference type="RefSeq" id="WP_136580527.1">
    <property type="nucleotide sequence ID" value="NZ_STFF01000013.1"/>
</dbReference>
<name>A0A4S8HBB7_9BACT</name>
<gene>
    <name evidence="11" type="ORF">FAM09_28260</name>
</gene>
<feature type="transmembrane region" description="Helical" evidence="9">
    <location>
        <begin position="12"/>
        <end position="31"/>
    </location>
</feature>
<dbReference type="AlphaFoldDB" id="A0A4S8HBB7"/>
<dbReference type="InterPro" id="IPR011712">
    <property type="entry name" value="Sig_transdc_His_kin_sub3_dim/P"/>
</dbReference>
<evidence type="ECO:0000259" key="10">
    <source>
        <dbReference type="PROSITE" id="PS50109"/>
    </source>
</evidence>
<evidence type="ECO:0000256" key="6">
    <source>
        <dbReference type="ARBA" id="ARBA00022777"/>
    </source>
</evidence>
<dbReference type="GO" id="GO:0046983">
    <property type="term" value="F:protein dimerization activity"/>
    <property type="evidence" value="ECO:0007669"/>
    <property type="project" value="InterPro"/>
</dbReference>
<keyword evidence="3" id="KW-0597">Phosphoprotein</keyword>
<evidence type="ECO:0000256" key="5">
    <source>
        <dbReference type="ARBA" id="ARBA00022741"/>
    </source>
</evidence>
<dbReference type="Gene3D" id="1.20.5.1930">
    <property type="match status" value="1"/>
</dbReference>